<dbReference type="Proteomes" id="UP000027341">
    <property type="component" value="Unassembled WGS sequence"/>
</dbReference>
<keyword evidence="5 8" id="KW-0653">Protein transport</keyword>
<evidence type="ECO:0000256" key="6">
    <source>
        <dbReference type="ARBA" id="ARBA00022989"/>
    </source>
</evidence>
<dbReference type="PANTHER" id="PTHR30625">
    <property type="entry name" value="PROTEIN TOLQ"/>
    <property type="match status" value="1"/>
</dbReference>
<dbReference type="GO" id="GO:0055085">
    <property type="term" value="P:transmembrane transport"/>
    <property type="evidence" value="ECO:0007669"/>
    <property type="project" value="InterPro"/>
</dbReference>
<organism evidence="11 12">
    <name type="scientific">Hydrogenovibrio marinus</name>
    <dbReference type="NCBI Taxonomy" id="28885"/>
    <lineage>
        <taxon>Bacteria</taxon>
        <taxon>Pseudomonadati</taxon>
        <taxon>Pseudomonadota</taxon>
        <taxon>Gammaproteobacteria</taxon>
        <taxon>Thiotrichales</taxon>
        <taxon>Piscirickettsiaceae</taxon>
        <taxon>Hydrogenovibrio</taxon>
    </lineage>
</organism>
<sequence length="151" mass="16771">MDILKHYLDFSVFSILGLMAFIATWFIIERLLFFRQVNVSDYDHFDLLTIDLTKNLTYISTVGANAPYVGLLGTVLGILITFFDLGTTKTIDTGQIMVGLALALKATAGGIALAIPSIIAYNALMRKVEVQQAKFRAHRDFLVEKSAHEKV</sequence>
<name>A0A066ZN71_HYDMR</name>
<gene>
    <name evidence="11" type="ORF">EI16_02785</name>
</gene>
<evidence type="ECO:0000256" key="8">
    <source>
        <dbReference type="RuleBase" id="RU004057"/>
    </source>
</evidence>
<dbReference type="InterPro" id="IPR014172">
    <property type="entry name" value="TonB_ExbB_2"/>
</dbReference>
<evidence type="ECO:0000313" key="12">
    <source>
        <dbReference type="Proteomes" id="UP000027341"/>
    </source>
</evidence>
<evidence type="ECO:0000256" key="1">
    <source>
        <dbReference type="ARBA" id="ARBA00004651"/>
    </source>
</evidence>
<dbReference type="PANTHER" id="PTHR30625:SF15">
    <property type="entry name" value="BIOPOLYMER TRANSPORT PROTEIN EXBB"/>
    <property type="match status" value="1"/>
</dbReference>
<dbReference type="GO" id="GO:0005886">
    <property type="term" value="C:plasma membrane"/>
    <property type="evidence" value="ECO:0007669"/>
    <property type="project" value="UniProtKB-SubCell"/>
</dbReference>
<evidence type="ECO:0000256" key="4">
    <source>
        <dbReference type="ARBA" id="ARBA00022692"/>
    </source>
</evidence>
<evidence type="ECO:0000256" key="9">
    <source>
        <dbReference type="SAM" id="Phobius"/>
    </source>
</evidence>
<comment type="subcellular location">
    <subcellularLocation>
        <location evidence="1">Cell membrane</location>
        <topology evidence="1">Multi-pass membrane protein</topology>
    </subcellularLocation>
    <subcellularLocation>
        <location evidence="8">Membrane</location>
        <topology evidence="8">Multi-pass membrane protein</topology>
    </subcellularLocation>
</comment>
<dbReference type="EMBL" id="JMIU01000001">
    <property type="protein sequence ID" value="KDN95248.1"/>
    <property type="molecule type" value="Genomic_DNA"/>
</dbReference>
<evidence type="ECO:0000256" key="3">
    <source>
        <dbReference type="ARBA" id="ARBA00022475"/>
    </source>
</evidence>
<feature type="transmembrane region" description="Helical" evidence="9">
    <location>
        <begin position="7"/>
        <end position="28"/>
    </location>
</feature>
<dbReference type="NCBIfam" id="TIGR02805">
    <property type="entry name" value="exbB2"/>
    <property type="match status" value="1"/>
</dbReference>
<accession>A0A066ZN71</accession>
<dbReference type="STRING" id="28885.EI16_02785"/>
<keyword evidence="3" id="KW-1003">Cell membrane</keyword>
<proteinExistence type="inferred from homology"/>
<comment type="similarity">
    <text evidence="8">Belongs to the exbB/tolQ family.</text>
</comment>
<keyword evidence="6 9" id="KW-1133">Transmembrane helix</keyword>
<comment type="caution">
    <text evidence="11">The sequence shown here is derived from an EMBL/GenBank/DDBJ whole genome shotgun (WGS) entry which is preliminary data.</text>
</comment>
<evidence type="ECO:0000256" key="7">
    <source>
        <dbReference type="ARBA" id="ARBA00023136"/>
    </source>
</evidence>
<evidence type="ECO:0000259" key="10">
    <source>
        <dbReference type="Pfam" id="PF01618"/>
    </source>
</evidence>
<reference evidence="11 12" key="1">
    <citation type="submission" date="2014-04" db="EMBL/GenBank/DDBJ databases">
        <title>Draft genome sequence of Hydrogenovibrio marinus MH-110, a model organism for aerobic H2 metabolism.</title>
        <authorList>
            <person name="Cha H.J."/>
            <person name="Jo B.H."/>
            <person name="Hwang B.H."/>
        </authorList>
    </citation>
    <scope>NUCLEOTIDE SEQUENCE [LARGE SCALE GENOMIC DNA]</scope>
    <source>
        <strain evidence="11 12">MH-110</strain>
    </source>
</reference>
<evidence type="ECO:0000256" key="2">
    <source>
        <dbReference type="ARBA" id="ARBA00022448"/>
    </source>
</evidence>
<dbReference type="InterPro" id="IPR002898">
    <property type="entry name" value="MotA_ExbB_proton_chnl"/>
</dbReference>
<keyword evidence="12" id="KW-1185">Reference proteome</keyword>
<keyword evidence="7 9" id="KW-0472">Membrane</keyword>
<feature type="transmembrane region" description="Helical" evidence="9">
    <location>
        <begin position="97"/>
        <end position="121"/>
    </location>
</feature>
<feature type="transmembrane region" description="Helical" evidence="9">
    <location>
        <begin position="66"/>
        <end position="85"/>
    </location>
</feature>
<dbReference type="InterPro" id="IPR050790">
    <property type="entry name" value="ExbB/TolQ_transport"/>
</dbReference>
<protein>
    <submittedName>
        <fullName evidence="11">Energy transducer TonB</fullName>
    </submittedName>
</protein>
<evidence type="ECO:0000313" key="11">
    <source>
        <dbReference type="EMBL" id="KDN95248.1"/>
    </source>
</evidence>
<dbReference type="RefSeq" id="WP_035628816.1">
    <property type="nucleotide sequence ID" value="NZ_AP020335.1"/>
</dbReference>
<keyword evidence="2 8" id="KW-0813">Transport</keyword>
<feature type="domain" description="MotA/TolQ/ExbB proton channel" evidence="10">
    <location>
        <begin position="51"/>
        <end position="135"/>
    </location>
</feature>
<dbReference type="AlphaFoldDB" id="A0A066ZN71"/>
<evidence type="ECO:0000256" key="5">
    <source>
        <dbReference type="ARBA" id="ARBA00022927"/>
    </source>
</evidence>
<keyword evidence="4 9" id="KW-0812">Transmembrane</keyword>
<dbReference type="Pfam" id="PF01618">
    <property type="entry name" value="MotA_ExbB"/>
    <property type="match status" value="1"/>
</dbReference>
<dbReference type="GO" id="GO:0017038">
    <property type="term" value="P:protein import"/>
    <property type="evidence" value="ECO:0007669"/>
    <property type="project" value="TreeGrafter"/>
</dbReference>